<sequence>MEYNGSPWHGSSLLELLKGVDYLQARNRIFPNSHSIWELVQHIYNWREFVVKKMEGDSEFDIVLNTTHDWASIQVPTEEAWQKLLSQLAESQQMIVEMLGGWLDDQLNDQVPGKDYTYYTLLHGMIKHDIYHAGQIAMTRKMLTIGG</sequence>
<dbReference type="InterPro" id="IPR024775">
    <property type="entry name" value="DinB-like"/>
</dbReference>
<organism evidence="2 3">
    <name type="scientific">Microscilla marina ATCC 23134</name>
    <dbReference type="NCBI Taxonomy" id="313606"/>
    <lineage>
        <taxon>Bacteria</taxon>
        <taxon>Pseudomonadati</taxon>
        <taxon>Bacteroidota</taxon>
        <taxon>Cytophagia</taxon>
        <taxon>Cytophagales</taxon>
        <taxon>Microscillaceae</taxon>
        <taxon>Microscilla</taxon>
    </lineage>
</organism>
<dbReference type="AlphaFoldDB" id="A1ZEY7"/>
<name>A1ZEY7_MICM2</name>
<evidence type="ECO:0000259" key="1">
    <source>
        <dbReference type="Pfam" id="PF12867"/>
    </source>
</evidence>
<feature type="domain" description="DinB-like" evidence="1">
    <location>
        <begin position="12"/>
        <end position="136"/>
    </location>
</feature>
<dbReference type="SUPFAM" id="SSF109854">
    <property type="entry name" value="DinB/YfiT-like putative metalloenzymes"/>
    <property type="match status" value="1"/>
</dbReference>
<reference evidence="2 3" key="1">
    <citation type="submission" date="2007-01" db="EMBL/GenBank/DDBJ databases">
        <authorList>
            <person name="Haygood M."/>
            <person name="Podell S."/>
            <person name="Anderson C."/>
            <person name="Hopkinson B."/>
            <person name="Roe K."/>
            <person name="Barbeau K."/>
            <person name="Gaasterland T."/>
            <person name="Ferriera S."/>
            <person name="Johnson J."/>
            <person name="Kravitz S."/>
            <person name="Beeson K."/>
            <person name="Sutton G."/>
            <person name="Rogers Y.-H."/>
            <person name="Friedman R."/>
            <person name="Frazier M."/>
            <person name="Venter J.C."/>
        </authorList>
    </citation>
    <scope>NUCLEOTIDE SEQUENCE [LARGE SCALE GENOMIC DNA]</scope>
    <source>
        <strain evidence="2 3">ATCC 23134</strain>
    </source>
</reference>
<dbReference type="Proteomes" id="UP000004095">
    <property type="component" value="Unassembled WGS sequence"/>
</dbReference>
<comment type="caution">
    <text evidence="2">The sequence shown here is derived from an EMBL/GenBank/DDBJ whole genome shotgun (WGS) entry which is preliminary data.</text>
</comment>
<gene>
    <name evidence="2" type="ORF">M23134_07497</name>
</gene>
<evidence type="ECO:0000313" key="3">
    <source>
        <dbReference type="Proteomes" id="UP000004095"/>
    </source>
</evidence>
<keyword evidence="3" id="KW-1185">Reference proteome</keyword>
<accession>A1ZEY7</accession>
<evidence type="ECO:0000313" key="2">
    <source>
        <dbReference type="EMBL" id="EAY31089.1"/>
    </source>
</evidence>
<proteinExistence type="predicted"/>
<dbReference type="EMBL" id="AAWS01000004">
    <property type="protein sequence ID" value="EAY31089.1"/>
    <property type="molecule type" value="Genomic_DNA"/>
</dbReference>
<dbReference type="eggNOG" id="COG2318">
    <property type="taxonomic scope" value="Bacteria"/>
</dbReference>
<dbReference type="InterPro" id="IPR034660">
    <property type="entry name" value="DinB/YfiT-like"/>
</dbReference>
<dbReference type="Gene3D" id="1.20.120.450">
    <property type="entry name" value="dinb family like domain"/>
    <property type="match status" value="1"/>
</dbReference>
<dbReference type="Pfam" id="PF12867">
    <property type="entry name" value="DinB_2"/>
    <property type="match status" value="1"/>
</dbReference>
<protein>
    <recommendedName>
        <fullName evidence="1">DinB-like domain-containing protein</fullName>
    </recommendedName>
</protein>